<reference evidence="5" key="1">
    <citation type="submission" date="2023-05" db="EMBL/GenBank/DDBJ databases">
        <authorList>
            <person name="Stuckert A."/>
        </authorList>
    </citation>
    <scope>NUCLEOTIDE SEQUENCE</scope>
</reference>
<dbReference type="Pfam" id="PF05368">
    <property type="entry name" value="NmrA"/>
    <property type="match status" value="1"/>
</dbReference>
<protein>
    <recommendedName>
        <fullName evidence="3">NmrA-like family domain-containing protein 1</fullName>
    </recommendedName>
</protein>
<dbReference type="EMBL" id="CATNWA010000148">
    <property type="protein sequence ID" value="CAI9533665.1"/>
    <property type="molecule type" value="Genomic_DNA"/>
</dbReference>
<evidence type="ECO:0000256" key="2">
    <source>
        <dbReference type="ARBA" id="ARBA00022857"/>
    </source>
</evidence>
<comment type="caution">
    <text evidence="5">The sequence shown here is derived from an EMBL/GenBank/DDBJ whole genome shotgun (WGS) entry which is preliminary data.</text>
</comment>
<gene>
    <name evidence="5" type="ORF">SPARVUS_LOCUS477244</name>
</gene>
<sequence length="309" mass="34264">MAGKEIIVVFGATGAQGGSVVKALLQDSSFVVRAVTRDVTKPAAQKLKEAGAEVVAADLDDETSVKAALKRTDGAFVVTNFWEHMDKDKEVKQVTNNANDFTLGKQIADLCKQQGLQHVIYSGLENVHKLTGGKLEVLHFDSKGKVEEYFRQIKVPMTSVRLAFYFENFYTLCRPQKCQDGKTYQLVIPMGDIPMDGISVTDLGPVVCSILKSPSEYIGKDIGLSAEKLTINQYAKITSKVTGKTIVDSKITPEAYEKLSFPGAQEMASMFLFYHMRPDRNVELTRKLNPAVKTFKQFMEANKEAFKDL</sequence>
<comment type="similarity">
    <text evidence="1">Belongs to the NmrA-type oxidoreductase family.</text>
</comment>
<keyword evidence="2" id="KW-0521">NADP</keyword>
<dbReference type="PANTHER" id="PTHR42748">
    <property type="entry name" value="NITROGEN METABOLITE REPRESSION PROTEIN NMRA FAMILY MEMBER"/>
    <property type="match status" value="1"/>
</dbReference>
<dbReference type="PANTHER" id="PTHR42748:SF7">
    <property type="entry name" value="NMRA LIKE REDOX SENSOR 1-RELATED"/>
    <property type="match status" value="1"/>
</dbReference>
<dbReference type="InterPro" id="IPR051164">
    <property type="entry name" value="NmrA-like_oxidored"/>
</dbReference>
<dbReference type="InterPro" id="IPR036291">
    <property type="entry name" value="NAD(P)-bd_dom_sf"/>
</dbReference>
<keyword evidence="6" id="KW-1185">Reference proteome</keyword>
<feature type="domain" description="NmrA-like" evidence="4">
    <location>
        <begin position="4"/>
        <end position="276"/>
    </location>
</feature>
<evidence type="ECO:0000259" key="4">
    <source>
        <dbReference type="Pfam" id="PF05368"/>
    </source>
</evidence>
<dbReference type="Proteomes" id="UP001162483">
    <property type="component" value="Unassembled WGS sequence"/>
</dbReference>
<evidence type="ECO:0000256" key="1">
    <source>
        <dbReference type="ARBA" id="ARBA00006328"/>
    </source>
</evidence>
<dbReference type="SUPFAM" id="SSF51735">
    <property type="entry name" value="NAD(P)-binding Rossmann-fold domains"/>
    <property type="match status" value="1"/>
</dbReference>
<evidence type="ECO:0000256" key="3">
    <source>
        <dbReference type="ARBA" id="ARBA00040296"/>
    </source>
</evidence>
<dbReference type="Gene3D" id="3.90.25.10">
    <property type="entry name" value="UDP-galactose 4-epimerase, domain 1"/>
    <property type="match status" value="1"/>
</dbReference>
<dbReference type="CDD" id="cd05251">
    <property type="entry name" value="NmrA_like_SDR_a"/>
    <property type="match status" value="1"/>
</dbReference>
<evidence type="ECO:0000313" key="6">
    <source>
        <dbReference type="Proteomes" id="UP001162483"/>
    </source>
</evidence>
<dbReference type="InterPro" id="IPR008030">
    <property type="entry name" value="NmrA-like"/>
</dbReference>
<proteinExistence type="inferred from homology"/>
<accession>A0ABN9AHD1</accession>
<organism evidence="5 6">
    <name type="scientific">Staurois parvus</name>
    <dbReference type="NCBI Taxonomy" id="386267"/>
    <lineage>
        <taxon>Eukaryota</taxon>
        <taxon>Metazoa</taxon>
        <taxon>Chordata</taxon>
        <taxon>Craniata</taxon>
        <taxon>Vertebrata</taxon>
        <taxon>Euteleostomi</taxon>
        <taxon>Amphibia</taxon>
        <taxon>Batrachia</taxon>
        <taxon>Anura</taxon>
        <taxon>Neobatrachia</taxon>
        <taxon>Ranoidea</taxon>
        <taxon>Ranidae</taxon>
        <taxon>Staurois</taxon>
    </lineage>
</organism>
<dbReference type="Gene3D" id="3.40.50.720">
    <property type="entry name" value="NAD(P)-binding Rossmann-like Domain"/>
    <property type="match status" value="1"/>
</dbReference>
<evidence type="ECO:0000313" key="5">
    <source>
        <dbReference type="EMBL" id="CAI9533665.1"/>
    </source>
</evidence>
<name>A0ABN9AHD1_9NEOB</name>